<dbReference type="InterPro" id="IPR013974">
    <property type="entry name" value="SAF"/>
</dbReference>
<protein>
    <submittedName>
        <fullName evidence="2">Flagellar basal body P-ring biosynthesis protein</fullName>
    </submittedName>
</protein>
<dbReference type="CDD" id="cd11614">
    <property type="entry name" value="SAF_CpaB_FlgA_like"/>
    <property type="match status" value="1"/>
</dbReference>
<feature type="domain" description="SAF" evidence="1">
    <location>
        <begin position="53"/>
        <end position="115"/>
    </location>
</feature>
<dbReference type="RefSeq" id="WP_163804866.1">
    <property type="nucleotide sequence ID" value="NZ_AP022620.1"/>
</dbReference>
<dbReference type="Pfam" id="PF08666">
    <property type="entry name" value="SAF"/>
    <property type="match status" value="1"/>
</dbReference>
<gene>
    <name evidence="2" type="ORF">MANY_29010</name>
</gene>
<evidence type="ECO:0000313" key="3">
    <source>
        <dbReference type="Proteomes" id="UP000467249"/>
    </source>
</evidence>
<keyword evidence="3" id="KW-1185">Reference proteome</keyword>
<keyword evidence="2" id="KW-0966">Cell projection</keyword>
<evidence type="ECO:0000259" key="1">
    <source>
        <dbReference type="SMART" id="SM00858"/>
    </source>
</evidence>
<keyword evidence="2" id="KW-0282">Flagellum</keyword>
<name>A0A6N4WBW8_9MYCO</name>
<sequence length="217" mass="22188">MGESLNPTLLDRLSRALRPDFARTVLARRIAAAVLVVLAGVAALRPDPGRAHTDVLVAAHDLSPGITLTADDMRVESRSAASLPDGYQRAMTELVGSTLAGPVRRGEVLTDVRVLGSRLAGLTAGPEARVVPLHLADAAVLDLIRPGDVVDVLGAVSAEPDSQPRMVAAGAIVVLVSPKPKGVGSADDRVVLVALPAPAATALAGATLVQAVTLTIH</sequence>
<keyword evidence="2" id="KW-0969">Cilium</keyword>
<dbReference type="SMART" id="SM00858">
    <property type="entry name" value="SAF"/>
    <property type="match status" value="1"/>
</dbReference>
<dbReference type="Proteomes" id="UP000467249">
    <property type="component" value="Chromosome"/>
</dbReference>
<reference evidence="2 3" key="1">
    <citation type="journal article" date="2019" name="Emerg. Microbes Infect.">
        <title>Comprehensive subspecies identification of 175 nontuberculous mycobacteria species based on 7547 genomic profiles.</title>
        <authorList>
            <person name="Matsumoto Y."/>
            <person name="Kinjo T."/>
            <person name="Motooka D."/>
            <person name="Nabeya D."/>
            <person name="Jung N."/>
            <person name="Uechi K."/>
            <person name="Horii T."/>
            <person name="Iida T."/>
            <person name="Fujita J."/>
            <person name="Nakamura S."/>
        </authorList>
    </citation>
    <scope>NUCLEOTIDE SEQUENCE [LARGE SCALE GENOMIC DNA]</scope>
    <source>
        <strain evidence="2 3">JCM 30275</strain>
    </source>
</reference>
<evidence type="ECO:0000313" key="2">
    <source>
        <dbReference type="EMBL" id="BBZ77564.1"/>
    </source>
</evidence>
<accession>A0A6N4WBW8</accession>
<dbReference type="AlphaFoldDB" id="A0A6N4WBW8"/>
<proteinExistence type="predicted"/>
<dbReference type="Gene3D" id="3.90.1210.10">
    <property type="entry name" value="Antifreeze-like/N-acetylneuraminic acid synthase C-terminal domain"/>
    <property type="match status" value="1"/>
</dbReference>
<organism evidence="2 3">
    <name type="scientific">Mycolicibacterium anyangense</name>
    <dbReference type="NCBI Taxonomy" id="1431246"/>
    <lineage>
        <taxon>Bacteria</taxon>
        <taxon>Bacillati</taxon>
        <taxon>Actinomycetota</taxon>
        <taxon>Actinomycetes</taxon>
        <taxon>Mycobacteriales</taxon>
        <taxon>Mycobacteriaceae</taxon>
        <taxon>Mycolicibacterium</taxon>
    </lineage>
</organism>
<dbReference type="KEGG" id="many:MANY_29010"/>
<dbReference type="EMBL" id="AP022620">
    <property type="protein sequence ID" value="BBZ77564.1"/>
    <property type="molecule type" value="Genomic_DNA"/>
</dbReference>